<protein>
    <submittedName>
        <fullName evidence="2">SOUL heme-binding protein</fullName>
    </submittedName>
</protein>
<comment type="caution">
    <text evidence="2">The sequence shown here is derived from an EMBL/GenBank/DDBJ whole genome shotgun (WGS) entry which is preliminary data.</text>
</comment>
<organism evidence="2 3">
    <name type="scientific">Rhodovulum steppense</name>
    <dbReference type="NCBI Taxonomy" id="540251"/>
    <lineage>
        <taxon>Bacteria</taxon>
        <taxon>Pseudomonadati</taxon>
        <taxon>Pseudomonadota</taxon>
        <taxon>Alphaproteobacteria</taxon>
        <taxon>Rhodobacterales</taxon>
        <taxon>Paracoccaceae</taxon>
        <taxon>Rhodovulum</taxon>
    </lineage>
</organism>
<dbReference type="Pfam" id="PF04832">
    <property type="entry name" value="SOUL"/>
    <property type="match status" value="1"/>
</dbReference>
<feature type="signal peptide" evidence="1">
    <location>
        <begin position="1"/>
        <end position="19"/>
    </location>
</feature>
<dbReference type="RefSeq" id="WP_165899286.1">
    <property type="nucleotide sequence ID" value="NZ_SLVM01000028.1"/>
</dbReference>
<reference evidence="2 3" key="1">
    <citation type="submission" date="2019-03" db="EMBL/GenBank/DDBJ databases">
        <title>Genomic Encyclopedia of Type Strains, Phase IV (KMG-IV): sequencing the most valuable type-strain genomes for metagenomic binning, comparative biology and taxonomic classification.</title>
        <authorList>
            <person name="Goeker M."/>
        </authorList>
    </citation>
    <scope>NUCLEOTIDE SEQUENCE [LARGE SCALE GENOMIC DNA]</scope>
    <source>
        <strain evidence="2 3">DSM 21153</strain>
    </source>
</reference>
<name>A0A4R1YL08_9RHOB</name>
<evidence type="ECO:0000313" key="3">
    <source>
        <dbReference type="Proteomes" id="UP000295277"/>
    </source>
</evidence>
<accession>A0A4R1YL08</accession>
<dbReference type="PANTHER" id="PTHR11220">
    <property type="entry name" value="HEME-BINDING PROTEIN-RELATED"/>
    <property type="match status" value="1"/>
</dbReference>
<dbReference type="AlphaFoldDB" id="A0A4R1YL08"/>
<dbReference type="Gene3D" id="3.20.80.10">
    <property type="entry name" value="Regulatory factor, effector binding domain"/>
    <property type="match status" value="1"/>
</dbReference>
<dbReference type="Proteomes" id="UP000295277">
    <property type="component" value="Unassembled WGS sequence"/>
</dbReference>
<proteinExistence type="predicted"/>
<keyword evidence="3" id="KW-1185">Reference proteome</keyword>
<dbReference type="EMBL" id="SLVM01000028">
    <property type="protein sequence ID" value="TCM77803.1"/>
    <property type="molecule type" value="Genomic_DNA"/>
</dbReference>
<gene>
    <name evidence="2" type="ORF">EV216_12812</name>
</gene>
<evidence type="ECO:0000256" key="1">
    <source>
        <dbReference type="SAM" id="SignalP"/>
    </source>
</evidence>
<dbReference type="InterPro" id="IPR006917">
    <property type="entry name" value="SOUL_heme-bd"/>
</dbReference>
<feature type="chain" id="PRO_5020924072" evidence="1">
    <location>
        <begin position="20"/>
        <end position="192"/>
    </location>
</feature>
<keyword evidence="1" id="KW-0732">Signal</keyword>
<evidence type="ECO:0000313" key="2">
    <source>
        <dbReference type="EMBL" id="TCM77803.1"/>
    </source>
</evidence>
<dbReference type="InterPro" id="IPR011256">
    <property type="entry name" value="Reg_factor_effector_dom_sf"/>
</dbReference>
<sequence>MRPLLFALAVAAAPVAGLAETWRGTPEVPHTVEQEADGIEIRSYPPRTVAEVTVQGERPAAARRGFVELFDYINGENAAQGKIAMTVPVDQTRTDRGWTLRFFMPEGANIDSLPAPESAHVALRRLPAERMLVTRFSGRPTPARLSSAEAALRAHAAERGLATVGAPRLMFYDGPFTPPWSRRNEIGLVLAR</sequence>
<dbReference type="PANTHER" id="PTHR11220:SF1">
    <property type="entry name" value="HEME-BINDING PROTEIN 2"/>
    <property type="match status" value="1"/>
</dbReference>
<dbReference type="SUPFAM" id="SSF55136">
    <property type="entry name" value="Probable bacterial effector-binding domain"/>
    <property type="match status" value="1"/>
</dbReference>